<dbReference type="InterPro" id="IPR036188">
    <property type="entry name" value="FAD/NAD-bd_sf"/>
</dbReference>
<dbReference type="OrthoDB" id="168391at2157"/>
<dbReference type="RefSeq" id="WP_126449691.1">
    <property type="nucleotide sequence ID" value="NZ_AP018553.1"/>
</dbReference>
<dbReference type="Pfam" id="PF01266">
    <property type="entry name" value="DAO"/>
    <property type="match status" value="1"/>
</dbReference>
<dbReference type="GO" id="GO:0005737">
    <property type="term" value="C:cytoplasm"/>
    <property type="evidence" value="ECO:0007669"/>
    <property type="project" value="TreeGrafter"/>
</dbReference>
<organism evidence="6 8">
    <name type="scientific">Sulfodiicoccus acidiphilus</name>
    <dbReference type="NCBI Taxonomy" id="1670455"/>
    <lineage>
        <taxon>Archaea</taxon>
        <taxon>Thermoproteota</taxon>
        <taxon>Thermoprotei</taxon>
        <taxon>Sulfolobales</taxon>
        <taxon>Sulfolobaceae</taxon>
        <taxon>Sulfodiicoccus</taxon>
    </lineage>
</organism>
<feature type="domain" description="FAD dependent oxidoreductase" evidence="5">
    <location>
        <begin position="3"/>
        <end position="342"/>
    </location>
</feature>
<dbReference type="InterPro" id="IPR006076">
    <property type="entry name" value="FAD-dep_OxRdtase"/>
</dbReference>
<evidence type="ECO:0000313" key="8">
    <source>
        <dbReference type="Proteomes" id="UP000276741"/>
    </source>
</evidence>
<dbReference type="KEGG" id="sacd:HS1genome_0751"/>
<dbReference type="Gene3D" id="3.50.50.60">
    <property type="entry name" value="FAD/NAD(P)-binding domain"/>
    <property type="match status" value="1"/>
</dbReference>
<dbReference type="EMBL" id="BMQS01000004">
    <property type="protein sequence ID" value="GGT90033.1"/>
    <property type="molecule type" value="Genomic_DNA"/>
</dbReference>
<evidence type="ECO:0000256" key="1">
    <source>
        <dbReference type="ARBA" id="ARBA00001974"/>
    </source>
</evidence>
<comment type="cofactor">
    <cofactor evidence="1">
        <name>FAD</name>
        <dbReference type="ChEBI" id="CHEBI:57692"/>
    </cofactor>
</comment>
<sequence>MEVVIVGAGVVGMFAAYYLEREGIDVTLIDKHGLGHGSVHAAGLIEPYRFDRMNTAEMILKMLEYARRGVTRVRRVNKEWLVQLLRNLNRNPPEEAWEVMRTMATFSLMEYARMSEEENDFNYRHQGLYEVYSDRTKMERALEEEAKSPFRNRVELVDFPPFAGALYYPGLSHLSTELFVERMRRELRNVKLILGEVSSVEGDTVKLPSREVRGDVIVLTAGLSLSTVLPLTPFKGYGYRVVGRGPGVPTVLAEEGVAIVPLEGWYKITWGFEADYEDGVRELRNNPLVRVEKVIDASCGHRPCSPDGFPILFRSANVVAATGNCRLGWSYAPAMGKYAADLVLGRTRSYPYLDRYKFLWTSYPESSLALLNTQTH</sequence>
<name>A0A348B2G0_9CREN</name>
<dbReference type="GeneID" id="38666254"/>
<evidence type="ECO:0000259" key="5">
    <source>
        <dbReference type="Pfam" id="PF01266"/>
    </source>
</evidence>
<protein>
    <submittedName>
        <fullName evidence="6">FAD-dependent oxidoreductase</fullName>
    </submittedName>
</protein>
<keyword evidence="3" id="KW-0285">Flavoprotein</keyword>
<evidence type="ECO:0000313" key="6">
    <source>
        <dbReference type="EMBL" id="BBD72362.1"/>
    </source>
</evidence>
<keyword evidence="4" id="KW-0560">Oxidoreductase</keyword>
<reference evidence="7" key="4">
    <citation type="submission" date="2020-09" db="EMBL/GenBank/DDBJ databases">
        <authorList>
            <person name="Sun Q."/>
            <person name="Ohkuma M."/>
        </authorList>
    </citation>
    <scope>NUCLEOTIDE SEQUENCE</scope>
    <source>
        <strain evidence="7">JCM 31740</strain>
    </source>
</reference>
<evidence type="ECO:0000256" key="3">
    <source>
        <dbReference type="ARBA" id="ARBA00022630"/>
    </source>
</evidence>
<evidence type="ECO:0000256" key="2">
    <source>
        <dbReference type="ARBA" id="ARBA00009410"/>
    </source>
</evidence>
<dbReference type="GO" id="GO:0016491">
    <property type="term" value="F:oxidoreductase activity"/>
    <property type="evidence" value="ECO:0007669"/>
    <property type="project" value="UniProtKB-KW"/>
</dbReference>
<dbReference type="Gene3D" id="3.30.9.10">
    <property type="entry name" value="D-Amino Acid Oxidase, subunit A, domain 2"/>
    <property type="match status" value="1"/>
</dbReference>
<dbReference type="PANTHER" id="PTHR13847">
    <property type="entry name" value="SARCOSINE DEHYDROGENASE-RELATED"/>
    <property type="match status" value="1"/>
</dbReference>
<dbReference type="EMBL" id="AP018553">
    <property type="protein sequence ID" value="BBD72362.1"/>
    <property type="molecule type" value="Genomic_DNA"/>
</dbReference>
<dbReference type="SUPFAM" id="SSF51905">
    <property type="entry name" value="FAD/NAD(P)-binding domain"/>
    <property type="match status" value="1"/>
</dbReference>
<dbReference type="Proteomes" id="UP000276741">
    <property type="component" value="Chromosome"/>
</dbReference>
<accession>A0A348B2G0</accession>
<comment type="similarity">
    <text evidence="2">Belongs to the DadA oxidoreductase family.</text>
</comment>
<reference evidence="6" key="3">
    <citation type="journal article" date="2019" name="BMC Res. Notes">
        <title>Complete genome sequence of the Sulfodiicoccus acidiphilus strain HS-1T, the first crenarchaeon that lacks polB3, isolated from an acidic hot spring in Ohwaku-dani, Hakone, Japan.</title>
        <authorList>
            <person name="Sakai H.D."/>
            <person name="Kurosawa N."/>
        </authorList>
    </citation>
    <scope>NUCLEOTIDE SEQUENCE</scope>
    <source>
        <strain evidence="6">HS-1</strain>
    </source>
</reference>
<dbReference type="Proteomes" id="UP000616143">
    <property type="component" value="Unassembled WGS sequence"/>
</dbReference>
<reference evidence="7" key="1">
    <citation type="journal article" date="2014" name="Int. J. Syst. Evol. Microbiol.">
        <title>Complete genome sequence of Corynebacterium casei LMG S-19264T (=DSM 44701T), isolated from a smear-ripened cheese.</title>
        <authorList>
            <consortium name="US DOE Joint Genome Institute (JGI-PGF)"/>
            <person name="Walter F."/>
            <person name="Albersmeier A."/>
            <person name="Kalinowski J."/>
            <person name="Ruckert C."/>
        </authorList>
    </citation>
    <scope>NUCLEOTIDE SEQUENCE</scope>
    <source>
        <strain evidence="7">JCM 31740</strain>
    </source>
</reference>
<reference evidence="8" key="2">
    <citation type="submission" date="2018-04" db="EMBL/GenBank/DDBJ databases">
        <title>Complete genome sequence of Sulfodiicoccus acidiphilus strain HS-1.</title>
        <authorList>
            <person name="Sakai H.D."/>
            <person name="Kurosawa N."/>
        </authorList>
    </citation>
    <scope>NUCLEOTIDE SEQUENCE [LARGE SCALE GENOMIC DNA]</scope>
    <source>
        <strain evidence="8">HS-1</strain>
    </source>
</reference>
<gene>
    <name evidence="7" type="ORF">GCM10007116_04710</name>
    <name evidence="6" type="ORF">HS1genome_0751</name>
</gene>
<dbReference type="AlphaFoldDB" id="A0A348B2G0"/>
<keyword evidence="8" id="KW-1185">Reference proteome</keyword>
<evidence type="ECO:0000256" key="4">
    <source>
        <dbReference type="ARBA" id="ARBA00023002"/>
    </source>
</evidence>
<evidence type="ECO:0000313" key="7">
    <source>
        <dbReference type="EMBL" id="GGT90033.1"/>
    </source>
</evidence>
<proteinExistence type="inferred from homology"/>
<dbReference type="PANTHER" id="PTHR13847:SF286">
    <property type="entry name" value="D-AMINO ACID DEHYDROGENASE"/>
    <property type="match status" value="1"/>
</dbReference>